<evidence type="ECO:0000256" key="1">
    <source>
        <dbReference type="SAM" id="MobiDB-lite"/>
    </source>
</evidence>
<evidence type="ECO:0000256" key="2">
    <source>
        <dbReference type="SAM" id="SignalP"/>
    </source>
</evidence>
<feature type="compositionally biased region" description="Polar residues" evidence="1">
    <location>
        <begin position="90"/>
        <end position="100"/>
    </location>
</feature>
<name>A0ABP1QB89_9HEXA</name>
<feature type="compositionally biased region" description="Polar residues" evidence="1">
    <location>
        <begin position="108"/>
        <end position="122"/>
    </location>
</feature>
<dbReference type="EMBL" id="CAXLJM020000027">
    <property type="protein sequence ID" value="CAL8095196.1"/>
    <property type="molecule type" value="Genomic_DNA"/>
</dbReference>
<reference evidence="3 4" key="1">
    <citation type="submission" date="2024-08" db="EMBL/GenBank/DDBJ databases">
        <authorList>
            <person name="Cucini C."/>
            <person name="Frati F."/>
        </authorList>
    </citation>
    <scope>NUCLEOTIDE SEQUENCE [LARGE SCALE GENOMIC DNA]</scope>
</reference>
<proteinExistence type="predicted"/>
<protein>
    <submittedName>
        <fullName evidence="3">Uncharacterized protein</fullName>
    </submittedName>
</protein>
<accession>A0ABP1QB89</accession>
<keyword evidence="4" id="KW-1185">Reference proteome</keyword>
<keyword evidence="2" id="KW-0732">Signal</keyword>
<evidence type="ECO:0000313" key="4">
    <source>
        <dbReference type="Proteomes" id="UP001642540"/>
    </source>
</evidence>
<dbReference type="Proteomes" id="UP001642540">
    <property type="component" value="Unassembled WGS sequence"/>
</dbReference>
<feature type="region of interest" description="Disordered" evidence="1">
    <location>
        <begin position="87"/>
        <end position="122"/>
    </location>
</feature>
<comment type="caution">
    <text evidence="3">The sequence shown here is derived from an EMBL/GenBank/DDBJ whole genome shotgun (WGS) entry which is preliminary data.</text>
</comment>
<organism evidence="3 4">
    <name type="scientific">Orchesella dallaii</name>
    <dbReference type="NCBI Taxonomy" id="48710"/>
    <lineage>
        <taxon>Eukaryota</taxon>
        <taxon>Metazoa</taxon>
        <taxon>Ecdysozoa</taxon>
        <taxon>Arthropoda</taxon>
        <taxon>Hexapoda</taxon>
        <taxon>Collembola</taxon>
        <taxon>Entomobryomorpha</taxon>
        <taxon>Entomobryoidea</taxon>
        <taxon>Orchesellidae</taxon>
        <taxon>Orchesellinae</taxon>
        <taxon>Orchesella</taxon>
    </lineage>
</organism>
<evidence type="ECO:0000313" key="3">
    <source>
        <dbReference type="EMBL" id="CAL8095196.1"/>
    </source>
</evidence>
<feature type="signal peptide" evidence="2">
    <location>
        <begin position="1"/>
        <end position="18"/>
    </location>
</feature>
<sequence>MNFHFLTIVFTFLLGMFAITGDSKSLVSPESQFDCSSSNMTVKQLKAAAHTISCPENDEQDFWVAACECIINELPKSQCPVCRISREAEQSTSSNENSPAVTDRGSYSRVTTRYSAQKNTSEVMDGRNELNTITDSDQPTFKMKSHNASTLSASVNFIRFGK</sequence>
<gene>
    <name evidence="3" type="ORF">ODALV1_LOCUS8999</name>
</gene>
<feature type="chain" id="PRO_5045475068" evidence="2">
    <location>
        <begin position="19"/>
        <end position="162"/>
    </location>
</feature>